<reference evidence="7 8" key="1">
    <citation type="submission" date="2014-09" db="EMBL/GenBank/DDBJ databases">
        <title>Genome sequencing and annotation of Bacillus Okhensis strain Kh10-101T.</title>
        <authorList>
            <person name="Prakash J.S."/>
        </authorList>
    </citation>
    <scope>NUCLEOTIDE SEQUENCE [LARGE SCALE GENOMIC DNA]</scope>
    <source>
        <strain evidence="8">Kh10-101T</strain>
    </source>
</reference>
<dbReference type="PANTHER" id="PTHR12151:SF25">
    <property type="entry name" value="LINALOOL DEHYDRATASE_ISOMERASE DOMAIN-CONTAINING PROTEIN"/>
    <property type="match status" value="1"/>
</dbReference>
<accession>A0A0B0IEF9</accession>
<keyword evidence="2 3" id="KW-0186">Copper</keyword>
<protein>
    <submittedName>
        <fullName evidence="7">Transporter</fullName>
    </submittedName>
</protein>
<feature type="chain" id="PRO_5039463075" evidence="5">
    <location>
        <begin position="21"/>
        <end position="198"/>
    </location>
</feature>
<dbReference type="InterPro" id="IPR036249">
    <property type="entry name" value="Thioredoxin-like_sf"/>
</dbReference>
<dbReference type="RefSeq" id="WP_034632740.1">
    <property type="nucleotide sequence ID" value="NZ_JRJU01000040.1"/>
</dbReference>
<evidence type="ECO:0000256" key="1">
    <source>
        <dbReference type="ARBA" id="ARBA00010996"/>
    </source>
</evidence>
<dbReference type="SUPFAM" id="SSF52833">
    <property type="entry name" value="Thioredoxin-like"/>
    <property type="match status" value="1"/>
</dbReference>
<sequence>MKKVFSVMILALLLSGCGWVYQVGSGNTSEYDFSEAQAEVVPFEFTNQHGEAYGSEQLEGQYWLANMIFTYCPTVCPTMTPNMQRLQATMQDEGVDMSFISFTVDPERDTAEQLLSYGTNVGADLDSWQFLTGYTQEELANFSAESFKALVQDTDGEDIIHSTSFFLVGPDGQVIRKYDGLQTNQDSIIEDLLETVQN</sequence>
<evidence type="ECO:0000256" key="2">
    <source>
        <dbReference type="ARBA" id="ARBA00023008"/>
    </source>
</evidence>
<feature type="binding site" evidence="3">
    <location>
        <position position="161"/>
    </location>
    <ligand>
        <name>Cu cation</name>
        <dbReference type="ChEBI" id="CHEBI:23378"/>
    </ligand>
</feature>
<keyword evidence="3" id="KW-0479">Metal-binding</keyword>
<keyword evidence="4" id="KW-1015">Disulfide bond</keyword>
<dbReference type="STRING" id="333138.LQ50_21385"/>
<feature type="disulfide bond" description="Redox-active" evidence="4">
    <location>
        <begin position="72"/>
        <end position="76"/>
    </location>
</feature>
<evidence type="ECO:0000313" key="8">
    <source>
        <dbReference type="Proteomes" id="UP000030832"/>
    </source>
</evidence>
<feature type="binding site" evidence="3">
    <location>
        <position position="76"/>
    </location>
    <ligand>
        <name>Cu cation</name>
        <dbReference type="ChEBI" id="CHEBI:23378"/>
    </ligand>
</feature>
<dbReference type="PROSITE" id="PS51352">
    <property type="entry name" value="THIOREDOXIN_2"/>
    <property type="match status" value="1"/>
</dbReference>
<feature type="binding site" evidence="3">
    <location>
        <position position="72"/>
    </location>
    <ligand>
        <name>Cu cation</name>
        <dbReference type="ChEBI" id="CHEBI:23378"/>
    </ligand>
</feature>
<dbReference type="PROSITE" id="PS51257">
    <property type="entry name" value="PROKAR_LIPOPROTEIN"/>
    <property type="match status" value="1"/>
</dbReference>
<keyword evidence="5" id="KW-0732">Signal</keyword>
<dbReference type="InterPro" id="IPR013766">
    <property type="entry name" value="Thioredoxin_domain"/>
</dbReference>
<dbReference type="Proteomes" id="UP000030832">
    <property type="component" value="Unassembled WGS sequence"/>
</dbReference>
<evidence type="ECO:0000256" key="3">
    <source>
        <dbReference type="PIRSR" id="PIRSR603782-1"/>
    </source>
</evidence>
<dbReference type="GO" id="GO:0046872">
    <property type="term" value="F:metal ion binding"/>
    <property type="evidence" value="ECO:0007669"/>
    <property type="project" value="UniProtKB-KW"/>
</dbReference>
<dbReference type="InterPro" id="IPR003782">
    <property type="entry name" value="SCO1/SenC"/>
</dbReference>
<dbReference type="PANTHER" id="PTHR12151">
    <property type="entry name" value="ELECTRON TRANSPORT PROTIN SCO1/SENC FAMILY MEMBER"/>
    <property type="match status" value="1"/>
</dbReference>
<dbReference type="CDD" id="cd02968">
    <property type="entry name" value="SCO"/>
    <property type="match status" value="1"/>
</dbReference>
<feature type="domain" description="Thioredoxin" evidence="6">
    <location>
        <begin position="34"/>
        <end position="198"/>
    </location>
</feature>
<dbReference type="Gene3D" id="3.40.30.10">
    <property type="entry name" value="Glutaredoxin"/>
    <property type="match status" value="1"/>
</dbReference>
<gene>
    <name evidence="7" type="ORF">LQ50_21385</name>
</gene>
<name>A0A0B0IEF9_9BACI</name>
<feature type="signal peptide" evidence="5">
    <location>
        <begin position="1"/>
        <end position="20"/>
    </location>
</feature>
<organism evidence="7 8">
    <name type="scientific">Halalkalibacter okhensis</name>
    <dbReference type="NCBI Taxonomy" id="333138"/>
    <lineage>
        <taxon>Bacteria</taxon>
        <taxon>Bacillati</taxon>
        <taxon>Bacillota</taxon>
        <taxon>Bacilli</taxon>
        <taxon>Bacillales</taxon>
        <taxon>Bacillaceae</taxon>
        <taxon>Halalkalibacter</taxon>
    </lineage>
</organism>
<evidence type="ECO:0000259" key="6">
    <source>
        <dbReference type="PROSITE" id="PS51352"/>
    </source>
</evidence>
<evidence type="ECO:0000256" key="5">
    <source>
        <dbReference type="SAM" id="SignalP"/>
    </source>
</evidence>
<dbReference type="AlphaFoldDB" id="A0A0B0IEF9"/>
<evidence type="ECO:0000313" key="7">
    <source>
        <dbReference type="EMBL" id="KHF38424.1"/>
    </source>
</evidence>
<dbReference type="EMBL" id="JRJU01000040">
    <property type="protein sequence ID" value="KHF38424.1"/>
    <property type="molecule type" value="Genomic_DNA"/>
</dbReference>
<comment type="similarity">
    <text evidence="1">Belongs to the SCO1/2 family.</text>
</comment>
<proteinExistence type="inferred from homology"/>
<dbReference type="Pfam" id="PF02630">
    <property type="entry name" value="SCO1-SenC"/>
    <property type="match status" value="1"/>
</dbReference>
<evidence type="ECO:0000256" key="4">
    <source>
        <dbReference type="PIRSR" id="PIRSR603782-2"/>
    </source>
</evidence>
<dbReference type="eggNOG" id="COG1999">
    <property type="taxonomic scope" value="Bacteria"/>
</dbReference>
<dbReference type="OrthoDB" id="9811998at2"/>
<keyword evidence="8" id="KW-1185">Reference proteome</keyword>
<comment type="caution">
    <text evidence="7">The sequence shown here is derived from an EMBL/GenBank/DDBJ whole genome shotgun (WGS) entry which is preliminary data.</text>
</comment>